<protein>
    <submittedName>
        <fullName evidence="2">Protein aurora borealis</fullName>
    </submittedName>
</protein>
<sequence>MFEFKVDDSGSEGSRFKWSIDHISKMNPTVINEDFICQHQNSARNIVQRNPRLRERTQAYFNHRHRVPSPEDAITGKCTTPKTSRRGSISICDWADKVGLRRTRSEMSLSGVDEEYGTSPVEISSELLKMMVPVKLDAHCRENFLPEMCMNLVLEFPDEVKSQIADRSIEGLIEDIGLDEVTIPQMTGIFVRDSCLDTFFGESFESESNLEDLDYSGFSTGSGSRKRMDLNFSPIRSDSPDRLNANVSPIFGFEKDGNL</sequence>
<reference evidence="2" key="1">
    <citation type="submission" date="2016-11" db="UniProtKB">
        <authorList>
            <consortium name="WormBaseParasite"/>
        </authorList>
    </citation>
    <scope>IDENTIFICATION</scope>
    <source>
        <strain evidence="2">KR3021</strain>
    </source>
</reference>
<proteinExistence type="predicted"/>
<evidence type="ECO:0000313" key="1">
    <source>
        <dbReference type="Proteomes" id="UP000095286"/>
    </source>
</evidence>
<evidence type="ECO:0000313" key="2">
    <source>
        <dbReference type="WBParaSite" id="RSKR_0000166800.1"/>
    </source>
</evidence>
<name>A0AC35TKN0_9BILA</name>
<dbReference type="Proteomes" id="UP000095286">
    <property type="component" value="Unplaced"/>
</dbReference>
<dbReference type="WBParaSite" id="RSKR_0000166800.1">
    <property type="protein sequence ID" value="RSKR_0000166800.1"/>
    <property type="gene ID" value="RSKR_0000166800"/>
</dbReference>
<organism evidence="1 2">
    <name type="scientific">Rhabditophanes sp. KR3021</name>
    <dbReference type="NCBI Taxonomy" id="114890"/>
    <lineage>
        <taxon>Eukaryota</taxon>
        <taxon>Metazoa</taxon>
        <taxon>Ecdysozoa</taxon>
        <taxon>Nematoda</taxon>
        <taxon>Chromadorea</taxon>
        <taxon>Rhabditida</taxon>
        <taxon>Tylenchina</taxon>
        <taxon>Panagrolaimomorpha</taxon>
        <taxon>Strongyloidoidea</taxon>
        <taxon>Alloionematidae</taxon>
        <taxon>Rhabditophanes</taxon>
    </lineage>
</organism>
<accession>A0AC35TKN0</accession>